<dbReference type="Pfam" id="PF01047">
    <property type="entry name" value="MarR"/>
    <property type="match status" value="1"/>
</dbReference>
<evidence type="ECO:0000313" key="2">
    <source>
        <dbReference type="EMBL" id="RED53998.1"/>
    </source>
</evidence>
<dbReference type="PROSITE" id="PS50995">
    <property type="entry name" value="HTH_MARR_2"/>
    <property type="match status" value="1"/>
</dbReference>
<accession>A0A3D9HWW7</accession>
<dbReference type="SMART" id="SM00347">
    <property type="entry name" value="HTH_MARR"/>
    <property type="match status" value="1"/>
</dbReference>
<dbReference type="InterPro" id="IPR036390">
    <property type="entry name" value="WH_DNA-bd_sf"/>
</dbReference>
<dbReference type="Proteomes" id="UP000256845">
    <property type="component" value="Unassembled WGS sequence"/>
</dbReference>
<dbReference type="InterPro" id="IPR036388">
    <property type="entry name" value="WH-like_DNA-bd_sf"/>
</dbReference>
<dbReference type="InterPro" id="IPR039422">
    <property type="entry name" value="MarR/SlyA-like"/>
</dbReference>
<dbReference type="InterPro" id="IPR000835">
    <property type="entry name" value="HTH_MarR-typ"/>
</dbReference>
<dbReference type="PANTHER" id="PTHR33164">
    <property type="entry name" value="TRANSCRIPTIONAL REGULATOR, MARR FAMILY"/>
    <property type="match status" value="1"/>
</dbReference>
<name>A0A3D9HWW7_9PROT</name>
<dbReference type="PANTHER" id="PTHR33164:SF95">
    <property type="entry name" value="TRANSCRIPTIONAL REGULATOR"/>
    <property type="match status" value="1"/>
</dbReference>
<dbReference type="EMBL" id="QRDW01000001">
    <property type="protein sequence ID" value="RED53998.1"/>
    <property type="molecule type" value="Genomic_DNA"/>
</dbReference>
<sequence length="152" mass="16939">MSLEQSLDQLYRYLGRLWNDPAKRPGKLSHSEYEYLRGIERLDGDKIAKTGSHSDVSDDGHHLQDLVAVLGVNKASASVAVAKLEKKGLVQRFPCQFDARAQHIVLTPLARACLTQEEVVYQEAVDRINATLTPEEQAQLAICLDKITGRAR</sequence>
<feature type="domain" description="HTH marR-type" evidence="1">
    <location>
        <begin position="1"/>
        <end position="149"/>
    </location>
</feature>
<proteinExistence type="predicted"/>
<keyword evidence="3" id="KW-1185">Reference proteome</keyword>
<evidence type="ECO:0000259" key="1">
    <source>
        <dbReference type="PROSITE" id="PS50995"/>
    </source>
</evidence>
<protein>
    <submittedName>
        <fullName evidence="2">MarR family transcriptional regulator</fullName>
    </submittedName>
</protein>
<dbReference type="SUPFAM" id="SSF46785">
    <property type="entry name" value="Winged helix' DNA-binding domain"/>
    <property type="match status" value="1"/>
</dbReference>
<evidence type="ECO:0000313" key="3">
    <source>
        <dbReference type="Proteomes" id="UP000256845"/>
    </source>
</evidence>
<comment type="caution">
    <text evidence="2">The sequence shown here is derived from an EMBL/GenBank/DDBJ whole genome shotgun (WGS) entry which is preliminary data.</text>
</comment>
<dbReference type="AlphaFoldDB" id="A0A3D9HWW7"/>
<organism evidence="2 3">
    <name type="scientific">Aestuariispira insulae</name>
    <dbReference type="NCBI Taxonomy" id="1461337"/>
    <lineage>
        <taxon>Bacteria</taxon>
        <taxon>Pseudomonadati</taxon>
        <taxon>Pseudomonadota</taxon>
        <taxon>Alphaproteobacteria</taxon>
        <taxon>Rhodospirillales</taxon>
        <taxon>Kiloniellaceae</taxon>
        <taxon>Aestuariispira</taxon>
    </lineage>
</organism>
<gene>
    <name evidence="2" type="ORF">DFP90_101798</name>
</gene>
<dbReference type="GO" id="GO:0003700">
    <property type="term" value="F:DNA-binding transcription factor activity"/>
    <property type="evidence" value="ECO:0007669"/>
    <property type="project" value="InterPro"/>
</dbReference>
<dbReference type="GO" id="GO:0006950">
    <property type="term" value="P:response to stress"/>
    <property type="evidence" value="ECO:0007669"/>
    <property type="project" value="TreeGrafter"/>
</dbReference>
<dbReference type="OrthoDB" id="7559832at2"/>
<dbReference type="RefSeq" id="WP_115935093.1">
    <property type="nucleotide sequence ID" value="NZ_QRDW01000001.1"/>
</dbReference>
<reference evidence="2 3" key="1">
    <citation type="submission" date="2018-07" db="EMBL/GenBank/DDBJ databases">
        <title>Genomic Encyclopedia of Type Strains, Phase III (KMG-III): the genomes of soil and plant-associated and newly described type strains.</title>
        <authorList>
            <person name="Whitman W."/>
        </authorList>
    </citation>
    <scope>NUCLEOTIDE SEQUENCE [LARGE SCALE GENOMIC DNA]</scope>
    <source>
        <strain evidence="2 3">CECT 8488</strain>
    </source>
</reference>
<dbReference type="Gene3D" id="1.10.10.10">
    <property type="entry name" value="Winged helix-like DNA-binding domain superfamily/Winged helix DNA-binding domain"/>
    <property type="match status" value="1"/>
</dbReference>